<evidence type="ECO:0000313" key="3">
    <source>
        <dbReference type="Proteomes" id="UP001172155"/>
    </source>
</evidence>
<gene>
    <name evidence="2" type="ORF">B0T18DRAFT_400582</name>
</gene>
<evidence type="ECO:0000256" key="1">
    <source>
        <dbReference type="SAM" id="MobiDB-lite"/>
    </source>
</evidence>
<name>A0AA40KDM1_9PEZI</name>
<reference evidence="2" key="1">
    <citation type="submission" date="2023-06" db="EMBL/GenBank/DDBJ databases">
        <title>Genome-scale phylogeny and comparative genomics of the fungal order Sordariales.</title>
        <authorList>
            <consortium name="Lawrence Berkeley National Laboratory"/>
            <person name="Hensen N."/>
            <person name="Bonometti L."/>
            <person name="Westerberg I."/>
            <person name="Brannstrom I.O."/>
            <person name="Guillou S."/>
            <person name="Cros-Aarteil S."/>
            <person name="Calhoun S."/>
            <person name="Haridas S."/>
            <person name="Kuo A."/>
            <person name="Mondo S."/>
            <person name="Pangilinan J."/>
            <person name="Riley R."/>
            <person name="LaButti K."/>
            <person name="Andreopoulos B."/>
            <person name="Lipzen A."/>
            <person name="Chen C."/>
            <person name="Yanf M."/>
            <person name="Daum C."/>
            <person name="Ng V."/>
            <person name="Clum A."/>
            <person name="Steindorff A."/>
            <person name="Ohm R."/>
            <person name="Martin F."/>
            <person name="Silar P."/>
            <person name="Natvig D."/>
            <person name="Lalanne C."/>
            <person name="Gautier V."/>
            <person name="Ament-velasquez S.L."/>
            <person name="Kruys A."/>
            <person name="Hutchinson M.I."/>
            <person name="Powell A.J."/>
            <person name="Barry K."/>
            <person name="Miller A.N."/>
            <person name="Grigoriev I.V."/>
            <person name="Debuchy R."/>
            <person name="Gladieux P."/>
            <person name="Thoren M.H."/>
            <person name="Johannesson H."/>
        </authorList>
    </citation>
    <scope>NUCLEOTIDE SEQUENCE</scope>
    <source>
        <strain evidence="2">SMH3187-1</strain>
    </source>
</reference>
<dbReference type="EMBL" id="JAUKUD010000001">
    <property type="protein sequence ID" value="KAK0755055.1"/>
    <property type="molecule type" value="Genomic_DNA"/>
</dbReference>
<feature type="region of interest" description="Disordered" evidence="1">
    <location>
        <begin position="22"/>
        <end position="117"/>
    </location>
</feature>
<dbReference type="AlphaFoldDB" id="A0AA40KDM1"/>
<feature type="compositionally biased region" description="Basic residues" evidence="1">
    <location>
        <begin position="67"/>
        <end position="76"/>
    </location>
</feature>
<sequence length="117" mass="13308">MTNDRLVPLFLSTTAVRILRNTPETASHWVNESPDRTMRSPPRHKVRSRQATGSRLPGPGELDPHRLKMRCRKAFRKATSVSSQEKSHPARGKGQPEKGPLRWQIHVVKGATQSRRK</sequence>
<organism evidence="2 3">
    <name type="scientific">Schizothecium vesticola</name>
    <dbReference type="NCBI Taxonomy" id="314040"/>
    <lineage>
        <taxon>Eukaryota</taxon>
        <taxon>Fungi</taxon>
        <taxon>Dikarya</taxon>
        <taxon>Ascomycota</taxon>
        <taxon>Pezizomycotina</taxon>
        <taxon>Sordariomycetes</taxon>
        <taxon>Sordariomycetidae</taxon>
        <taxon>Sordariales</taxon>
        <taxon>Schizotheciaceae</taxon>
        <taxon>Schizothecium</taxon>
    </lineage>
</organism>
<accession>A0AA40KDM1</accession>
<proteinExistence type="predicted"/>
<comment type="caution">
    <text evidence="2">The sequence shown here is derived from an EMBL/GenBank/DDBJ whole genome shotgun (WGS) entry which is preliminary data.</text>
</comment>
<dbReference type="Proteomes" id="UP001172155">
    <property type="component" value="Unassembled WGS sequence"/>
</dbReference>
<evidence type="ECO:0000313" key="2">
    <source>
        <dbReference type="EMBL" id="KAK0755055.1"/>
    </source>
</evidence>
<keyword evidence="3" id="KW-1185">Reference proteome</keyword>
<protein>
    <submittedName>
        <fullName evidence="2">Uncharacterized protein</fullName>
    </submittedName>
</protein>